<dbReference type="InterPro" id="IPR036953">
    <property type="entry name" value="GreA/GreB_C_sf"/>
</dbReference>
<keyword evidence="1" id="KW-0805">Transcription regulation</keyword>
<dbReference type="InterPro" id="IPR023459">
    <property type="entry name" value="Tscrpt_elong_fac_GreA/B_fam"/>
</dbReference>
<gene>
    <name evidence="5" type="ORF">ACFP0N_36890</name>
</gene>
<dbReference type="InterPro" id="IPR036805">
    <property type="entry name" value="Tscrpt_elong_fac_GreA/B_N_sf"/>
</dbReference>
<reference evidence="6" key="1">
    <citation type="journal article" date="2019" name="Int. J. Syst. Evol. Microbiol.">
        <title>The Global Catalogue of Microorganisms (GCM) 10K type strain sequencing project: providing services to taxonomists for standard genome sequencing and annotation.</title>
        <authorList>
            <consortium name="The Broad Institute Genomics Platform"/>
            <consortium name="The Broad Institute Genome Sequencing Center for Infectious Disease"/>
            <person name="Wu L."/>
            <person name="Ma J."/>
        </authorList>
    </citation>
    <scope>NUCLEOTIDE SEQUENCE [LARGE SCALE GENOMIC DNA]</scope>
    <source>
        <strain evidence="6">CGMCC 4.1469</strain>
    </source>
</reference>
<dbReference type="Pfam" id="PF01272">
    <property type="entry name" value="GreA_GreB"/>
    <property type="match status" value="1"/>
</dbReference>
<dbReference type="InterPro" id="IPR001437">
    <property type="entry name" value="Tscrpt_elong_fac_GreA/B_C"/>
</dbReference>
<feature type="domain" description="Transcription elongation factor GreA/GreB N-terminal" evidence="4">
    <location>
        <begin position="8"/>
        <end position="73"/>
    </location>
</feature>
<evidence type="ECO:0000256" key="1">
    <source>
        <dbReference type="ARBA" id="ARBA00023015"/>
    </source>
</evidence>
<comment type="caution">
    <text evidence="5">The sequence shown here is derived from an EMBL/GenBank/DDBJ whole genome shotgun (WGS) entry which is preliminary data.</text>
</comment>
<dbReference type="PIRSF" id="PIRSF006092">
    <property type="entry name" value="GreA_GreB"/>
    <property type="match status" value="1"/>
</dbReference>
<dbReference type="SUPFAM" id="SSF54534">
    <property type="entry name" value="FKBP-like"/>
    <property type="match status" value="1"/>
</dbReference>
<evidence type="ECO:0000259" key="4">
    <source>
        <dbReference type="Pfam" id="PF03449"/>
    </source>
</evidence>
<dbReference type="Pfam" id="PF03449">
    <property type="entry name" value="GreA_GreB_N"/>
    <property type="match status" value="1"/>
</dbReference>
<sequence>MAAEPGPISLQARQALEEELVELRTERAKVAATLKTTDAVGDRADQADGLQRADVLVRLDDRITEITDRFRVADAAGPPRTDAVGMGSTATLRFADGTTETVQVGEVADRLDETLVTADSPLGRALLGHRAGDTVGYDAPEGRATAEIVSIGDNA</sequence>
<organism evidence="5 6">
    <name type="scientific">Kitasatospora aburaviensis</name>
    <dbReference type="NCBI Taxonomy" id="67265"/>
    <lineage>
        <taxon>Bacteria</taxon>
        <taxon>Bacillati</taxon>
        <taxon>Actinomycetota</taxon>
        <taxon>Actinomycetes</taxon>
        <taxon>Kitasatosporales</taxon>
        <taxon>Streptomycetaceae</taxon>
        <taxon>Kitasatospora</taxon>
    </lineage>
</organism>
<keyword evidence="6" id="KW-1185">Reference proteome</keyword>
<dbReference type="PANTHER" id="PTHR30437">
    <property type="entry name" value="TRANSCRIPTION ELONGATION FACTOR GREA"/>
    <property type="match status" value="1"/>
</dbReference>
<dbReference type="GO" id="GO:0003746">
    <property type="term" value="F:translation elongation factor activity"/>
    <property type="evidence" value="ECO:0007669"/>
    <property type="project" value="UniProtKB-KW"/>
</dbReference>
<dbReference type="EMBL" id="JBHSOD010000086">
    <property type="protein sequence ID" value="MFC5890544.1"/>
    <property type="molecule type" value="Genomic_DNA"/>
</dbReference>
<keyword evidence="2" id="KW-0804">Transcription</keyword>
<dbReference type="InterPro" id="IPR022691">
    <property type="entry name" value="Tscrpt_elong_fac_GreA/B_N"/>
</dbReference>
<evidence type="ECO:0000313" key="6">
    <source>
        <dbReference type="Proteomes" id="UP001596067"/>
    </source>
</evidence>
<dbReference type="Proteomes" id="UP001596067">
    <property type="component" value="Unassembled WGS sequence"/>
</dbReference>
<accession>A0ABW1FCC7</accession>
<keyword evidence="5" id="KW-0251">Elongation factor</keyword>
<dbReference type="RefSeq" id="WP_313767522.1">
    <property type="nucleotide sequence ID" value="NZ_BAAAVH010000026.1"/>
</dbReference>
<proteinExistence type="predicted"/>
<protein>
    <submittedName>
        <fullName evidence="5">GreA/GreB family elongation factor</fullName>
    </submittedName>
</protein>
<evidence type="ECO:0000313" key="5">
    <source>
        <dbReference type="EMBL" id="MFC5890544.1"/>
    </source>
</evidence>
<dbReference type="NCBIfam" id="NF004548">
    <property type="entry name" value="PRK05892.1"/>
    <property type="match status" value="1"/>
</dbReference>
<keyword evidence="5" id="KW-0648">Protein biosynthesis</keyword>
<dbReference type="SUPFAM" id="SSF46557">
    <property type="entry name" value="GreA transcript cleavage protein, N-terminal domain"/>
    <property type="match status" value="1"/>
</dbReference>
<feature type="domain" description="Transcription elongation factor GreA/GreB C-terminal" evidence="3">
    <location>
        <begin position="81"/>
        <end position="151"/>
    </location>
</feature>
<evidence type="ECO:0000256" key="2">
    <source>
        <dbReference type="ARBA" id="ARBA00023163"/>
    </source>
</evidence>
<dbReference type="Gene3D" id="3.10.50.30">
    <property type="entry name" value="Transcription elongation factor, GreA/GreB, C-terminal domain"/>
    <property type="match status" value="1"/>
</dbReference>
<name>A0ABW1FCC7_9ACTN</name>
<dbReference type="PANTHER" id="PTHR30437:SF4">
    <property type="entry name" value="TRANSCRIPTION ELONGATION FACTOR GREA"/>
    <property type="match status" value="1"/>
</dbReference>
<evidence type="ECO:0000259" key="3">
    <source>
        <dbReference type="Pfam" id="PF01272"/>
    </source>
</evidence>